<sequence>MIKNSVLILLIAGFFACNSSTQKQTAPDSAKEGTSDTSLTSSAAVQDSAANKLIASDTSNASLVSVDRLIMPGKGIGHIMVNDDAETAVKLLGRPDSSDAAMGSALMVWFAKHNIAGYRTSIFAHRNMGGKDEAVSRIQKILITSPWFKTADGVGVGSSLAAIKKGYTVKLTSGYNAKTGKVEVYTDLDKGISFEVDKTSDKCVAVVIHKVHDTAATYINMH</sequence>
<keyword evidence="2" id="KW-1185">Reference proteome</keyword>
<proteinExistence type="predicted"/>
<dbReference type="RefSeq" id="WP_259093615.1">
    <property type="nucleotide sequence ID" value="NZ_BAAAZC010000026.1"/>
</dbReference>
<evidence type="ECO:0008006" key="3">
    <source>
        <dbReference type="Google" id="ProtNLM"/>
    </source>
</evidence>
<evidence type="ECO:0000313" key="2">
    <source>
        <dbReference type="Proteomes" id="UP001500742"/>
    </source>
</evidence>
<dbReference type="PROSITE" id="PS51257">
    <property type="entry name" value="PROKAR_LIPOPROTEIN"/>
    <property type="match status" value="1"/>
</dbReference>
<dbReference type="EMBL" id="BAAAZC010000026">
    <property type="protein sequence ID" value="GAA3981608.1"/>
    <property type="molecule type" value="Genomic_DNA"/>
</dbReference>
<comment type="caution">
    <text evidence="1">The sequence shown here is derived from an EMBL/GenBank/DDBJ whole genome shotgun (WGS) entry which is preliminary data.</text>
</comment>
<evidence type="ECO:0000313" key="1">
    <source>
        <dbReference type="EMBL" id="GAA3981608.1"/>
    </source>
</evidence>
<protein>
    <recommendedName>
        <fullName evidence="3">Lipoprotein</fullName>
    </recommendedName>
</protein>
<organism evidence="1 2">
    <name type="scientific">Mucilaginibacter dorajii</name>
    <dbReference type="NCBI Taxonomy" id="692994"/>
    <lineage>
        <taxon>Bacteria</taxon>
        <taxon>Pseudomonadati</taxon>
        <taxon>Bacteroidota</taxon>
        <taxon>Sphingobacteriia</taxon>
        <taxon>Sphingobacteriales</taxon>
        <taxon>Sphingobacteriaceae</taxon>
        <taxon>Mucilaginibacter</taxon>
    </lineage>
</organism>
<gene>
    <name evidence="1" type="ORF">GCM10022210_36220</name>
</gene>
<name>A0ABP7QFE0_9SPHI</name>
<reference evidence="2" key="1">
    <citation type="journal article" date="2019" name="Int. J. Syst. Evol. Microbiol.">
        <title>The Global Catalogue of Microorganisms (GCM) 10K type strain sequencing project: providing services to taxonomists for standard genome sequencing and annotation.</title>
        <authorList>
            <consortium name="The Broad Institute Genomics Platform"/>
            <consortium name="The Broad Institute Genome Sequencing Center for Infectious Disease"/>
            <person name="Wu L."/>
            <person name="Ma J."/>
        </authorList>
    </citation>
    <scope>NUCLEOTIDE SEQUENCE [LARGE SCALE GENOMIC DNA]</scope>
    <source>
        <strain evidence="2">JCM 16601</strain>
    </source>
</reference>
<dbReference type="Proteomes" id="UP001500742">
    <property type="component" value="Unassembled WGS sequence"/>
</dbReference>
<accession>A0ABP7QFE0</accession>